<organism evidence="2 3">
    <name type="scientific">Peribacillus simplex NBRC 15720 = DSM 1321</name>
    <dbReference type="NCBI Taxonomy" id="1349754"/>
    <lineage>
        <taxon>Bacteria</taxon>
        <taxon>Bacillati</taxon>
        <taxon>Bacillota</taxon>
        <taxon>Bacilli</taxon>
        <taxon>Bacillales</taxon>
        <taxon>Bacillaceae</taxon>
        <taxon>Peribacillus</taxon>
    </lineage>
</organism>
<feature type="transmembrane region" description="Helical" evidence="1">
    <location>
        <begin position="20"/>
        <end position="45"/>
    </location>
</feature>
<keyword evidence="1" id="KW-0472">Membrane</keyword>
<dbReference type="Proteomes" id="UP000214618">
    <property type="component" value="Chromosome"/>
</dbReference>
<evidence type="ECO:0000313" key="3">
    <source>
        <dbReference type="Proteomes" id="UP000214618"/>
    </source>
</evidence>
<dbReference type="Pfam" id="PF13346">
    <property type="entry name" value="ABC2_membrane_5"/>
    <property type="match status" value="1"/>
</dbReference>
<sequence length="217" mass="24489">MYNLVMKDLKLGINPWFLALPFFAGALMLIPSWIYFIVLQYFFWISVPNICAQFKAQNDLIFTTTMPVSRKDIVKARVTVIVILELLHIVIAMIFGLFTIHLYPNMNYYFFAPHMGFWGLCFVMLAIFNIFFISMYYKTAYKYGLAATASITAALVFSGGAQWLGIQNSFVFDIFNGSGADSTALQISILIAGIAIFTVFTIAACNIAIKRLEKVDI</sequence>
<feature type="transmembrane region" description="Helical" evidence="1">
    <location>
        <begin position="184"/>
        <end position="209"/>
    </location>
</feature>
<gene>
    <name evidence="2" type="ORF">BS1321_02680</name>
</gene>
<dbReference type="InterPro" id="IPR025699">
    <property type="entry name" value="ABC2_memb-like"/>
</dbReference>
<feature type="transmembrane region" description="Helical" evidence="1">
    <location>
        <begin position="115"/>
        <end position="136"/>
    </location>
</feature>
<evidence type="ECO:0000313" key="2">
    <source>
        <dbReference type="EMBL" id="ASS92965.1"/>
    </source>
</evidence>
<dbReference type="RefSeq" id="WP_063236458.1">
    <property type="nucleotide sequence ID" value="NZ_BCVO01000054.1"/>
</dbReference>
<dbReference type="AlphaFoldDB" id="A0A223ECZ8"/>
<keyword evidence="1" id="KW-1133">Transmembrane helix</keyword>
<name>A0A223ECZ8_9BACI</name>
<evidence type="ECO:0008006" key="4">
    <source>
        <dbReference type="Google" id="ProtNLM"/>
    </source>
</evidence>
<feature type="transmembrane region" description="Helical" evidence="1">
    <location>
        <begin position="78"/>
        <end position="103"/>
    </location>
</feature>
<dbReference type="OrthoDB" id="2849101at2"/>
<dbReference type="GeneID" id="56471629"/>
<keyword evidence="1" id="KW-0812">Transmembrane</keyword>
<dbReference type="EMBL" id="CP017704">
    <property type="protein sequence ID" value="ASS92965.1"/>
    <property type="molecule type" value="Genomic_DNA"/>
</dbReference>
<proteinExistence type="predicted"/>
<accession>A0A223ECZ8</accession>
<protein>
    <recommendedName>
        <fullName evidence="4">ABC-2 transporter permease</fullName>
    </recommendedName>
</protein>
<evidence type="ECO:0000256" key="1">
    <source>
        <dbReference type="SAM" id="Phobius"/>
    </source>
</evidence>
<reference evidence="2 3" key="1">
    <citation type="submission" date="2016-10" db="EMBL/GenBank/DDBJ databases">
        <title>The whole genome sequencing and assembly of Bacillus simplex DSM 1321 strain.</title>
        <authorList>
            <person name="Park M.-K."/>
            <person name="Lee Y.-J."/>
            <person name="Yi H."/>
            <person name="Bahn Y.-S."/>
            <person name="Kim J.F."/>
            <person name="Lee D.-W."/>
        </authorList>
    </citation>
    <scope>NUCLEOTIDE SEQUENCE [LARGE SCALE GENOMIC DNA]</scope>
    <source>
        <strain evidence="2 3">DSM 1321</strain>
    </source>
</reference>
<feature type="transmembrane region" description="Helical" evidence="1">
    <location>
        <begin position="143"/>
        <end position="164"/>
    </location>
</feature>